<evidence type="ECO:0000256" key="1">
    <source>
        <dbReference type="ARBA" id="ARBA00004370"/>
    </source>
</evidence>
<dbReference type="Proteomes" id="UP000032266">
    <property type="component" value="Chromosome"/>
</dbReference>
<evidence type="ECO:0000313" key="9">
    <source>
        <dbReference type="EMBL" id="AJQ96058.1"/>
    </source>
</evidence>
<dbReference type="OrthoDB" id="5613951at2"/>
<dbReference type="Gene3D" id="1.10.287.950">
    <property type="entry name" value="Methyl-accepting chemotaxis protein"/>
    <property type="match status" value="1"/>
</dbReference>
<dbReference type="SUPFAM" id="SSF58104">
    <property type="entry name" value="Methyl-accepting chemotaxis protein (MCP) signaling domain"/>
    <property type="match status" value="1"/>
</dbReference>
<keyword evidence="6" id="KW-1133">Transmembrane helix</keyword>
<dbReference type="Pfam" id="PF00015">
    <property type="entry name" value="MCPsignal"/>
    <property type="match status" value="1"/>
</dbReference>
<name>A0A0C5VRQ1_9GAMM</name>
<keyword evidence="2 4" id="KW-0807">Transducer</keyword>
<evidence type="ECO:0000256" key="2">
    <source>
        <dbReference type="ARBA" id="ARBA00023224"/>
    </source>
</evidence>
<evidence type="ECO:0000256" key="4">
    <source>
        <dbReference type="PROSITE-ProRule" id="PRU00284"/>
    </source>
</evidence>
<evidence type="ECO:0000256" key="3">
    <source>
        <dbReference type="ARBA" id="ARBA00029447"/>
    </source>
</evidence>
<feature type="domain" description="Methyl-accepting transducer" evidence="7">
    <location>
        <begin position="257"/>
        <end position="493"/>
    </location>
</feature>
<proteinExistence type="inferred from homology"/>
<dbReference type="HOGENOM" id="CLU_000445_107_27_6"/>
<organism evidence="9 10">
    <name type="scientific">Gynuella sunshinyii YC6258</name>
    <dbReference type="NCBI Taxonomy" id="1445510"/>
    <lineage>
        <taxon>Bacteria</taxon>
        <taxon>Pseudomonadati</taxon>
        <taxon>Pseudomonadota</taxon>
        <taxon>Gammaproteobacteria</taxon>
        <taxon>Oceanospirillales</taxon>
        <taxon>Saccharospirillaceae</taxon>
        <taxon>Gynuella</taxon>
    </lineage>
</organism>
<dbReference type="SMART" id="SM00283">
    <property type="entry name" value="MA"/>
    <property type="match status" value="1"/>
</dbReference>
<feature type="domain" description="HAMP" evidence="8">
    <location>
        <begin position="198"/>
        <end position="252"/>
    </location>
</feature>
<comment type="similarity">
    <text evidence="3">Belongs to the methyl-accepting chemotaxis (MCP) protein family.</text>
</comment>
<dbReference type="PROSITE" id="PS50111">
    <property type="entry name" value="CHEMOTAXIS_TRANSDUC_2"/>
    <property type="match status" value="1"/>
</dbReference>
<dbReference type="SMART" id="SM00304">
    <property type="entry name" value="HAMP"/>
    <property type="match status" value="1"/>
</dbReference>
<dbReference type="GO" id="GO:0007165">
    <property type="term" value="P:signal transduction"/>
    <property type="evidence" value="ECO:0007669"/>
    <property type="project" value="UniProtKB-KW"/>
</dbReference>
<dbReference type="STRING" id="1445510.YC6258_04022"/>
<keyword evidence="6" id="KW-0472">Membrane</keyword>
<dbReference type="PANTHER" id="PTHR32089:SF112">
    <property type="entry name" value="LYSOZYME-LIKE PROTEIN-RELATED"/>
    <property type="match status" value="1"/>
</dbReference>
<dbReference type="CDD" id="cd06225">
    <property type="entry name" value="HAMP"/>
    <property type="match status" value="1"/>
</dbReference>
<feature type="compositionally biased region" description="Basic and acidic residues" evidence="5">
    <location>
        <begin position="313"/>
        <end position="322"/>
    </location>
</feature>
<reference evidence="9 10" key="1">
    <citation type="submission" date="2014-01" db="EMBL/GenBank/DDBJ databases">
        <title>Full genme sequencing of cellulolytic bacterium Gynuella sunshinyii YC6258T gen. nov., sp. nov.</title>
        <authorList>
            <person name="Khan H."/>
            <person name="Chung E.J."/>
            <person name="Chung Y.R."/>
        </authorList>
    </citation>
    <scope>NUCLEOTIDE SEQUENCE [LARGE SCALE GENOMIC DNA]</scope>
    <source>
        <strain evidence="9 10">YC6258</strain>
    </source>
</reference>
<dbReference type="RefSeq" id="WP_052830396.1">
    <property type="nucleotide sequence ID" value="NZ_CP007142.1"/>
</dbReference>
<gene>
    <name evidence="9" type="ORF">YC6258_04022</name>
</gene>
<protein>
    <submittedName>
        <fullName evidence="9">Methyl-accepting chemotaxis protein</fullName>
    </submittedName>
</protein>
<dbReference type="PROSITE" id="PS50885">
    <property type="entry name" value="HAMP"/>
    <property type="match status" value="1"/>
</dbReference>
<evidence type="ECO:0000259" key="7">
    <source>
        <dbReference type="PROSITE" id="PS50111"/>
    </source>
</evidence>
<dbReference type="AlphaFoldDB" id="A0A0C5VRQ1"/>
<evidence type="ECO:0000313" key="10">
    <source>
        <dbReference type="Proteomes" id="UP000032266"/>
    </source>
</evidence>
<feature type="region of interest" description="Disordered" evidence="5">
    <location>
        <begin position="307"/>
        <end position="326"/>
    </location>
</feature>
<evidence type="ECO:0000256" key="6">
    <source>
        <dbReference type="SAM" id="Phobius"/>
    </source>
</evidence>
<dbReference type="KEGG" id="gsn:YC6258_04022"/>
<dbReference type="GO" id="GO:0016020">
    <property type="term" value="C:membrane"/>
    <property type="evidence" value="ECO:0007669"/>
    <property type="project" value="UniProtKB-SubCell"/>
</dbReference>
<keyword evidence="6" id="KW-0812">Transmembrane</keyword>
<dbReference type="CDD" id="cd11386">
    <property type="entry name" value="MCP_signal"/>
    <property type="match status" value="1"/>
</dbReference>
<dbReference type="PANTHER" id="PTHR32089">
    <property type="entry name" value="METHYL-ACCEPTING CHEMOTAXIS PROTEIN MCPB"/>
    <property type="match status" value="1"/>
</dbReference>
<comment type="subcellular location">
    <subcellularLocation>
        <location evidence="1">Membrane</location>
    </subcellularLocation>
</comment>
<dbReference type="PATRIC" id="fig|1445510.3.peg.3996"/>
<feature type="transmembrane region" description="Helical" evidence="6">
    <location>
        <begin position="176"/>
        <end position="201"/>
    </location>
</feature>
<dbReference type="Pfam" id="PF00672">
    <property type="entry name" value="HAMP"/>
    <property type="match status" value="1"/>
</dbReference>
<evidence type="ECO:0000259" key="8">
    <source>
        <dbReference type="PROSITE" id="PS50885"/>
    </source>
</evidence>
<dbReference type="InterPro" id="IPR003660">
    <property type="entry name" value="HAMP_dom"/>
</dbReference>
<accession>A0A0C5VRQ1</accession>
<dbReference type="EMBL" id="CP007142">
    <property type="protein sequence ID" value="AJQ96058.1"/>
    <property type="molecule type" value="Genomic_DNA"/>
</dbReference>
<sequence>MTIRFKIYTGIVILIALMLGASYLSMTSIKRLGDAIAFITGPAWSTADGAMEGTIGLQQKIITLQQFGVGIIDKNTAGRRIEDSARFSDEAFTRLKESGLIQQGQISVLDRYLTEFDNLTQQLLNAPKEEYVGQLKVLSRHVDEMLQFIGELEEEGDSKVEKTAGELENVIAQINVISLTSLVVMLLVAIVIFIMAGKLVIEPIRSLINLLAELTSKQGTLTTRLTIKHTDEIGELSKLLNTFLDLVHSVVSQVAQSTERTIDSVQTIGGTLQTIDERAQAQYESTEQIATAINEMATSLLEVAESANQTQESSKEALDRSEAGQGVLRDTMTSLRQVVGEMDKASSVIGQLEADGQSVGSILEVIRSIAEQTNLLALNAAIEAARAGESGRGFAVVADEVRNLANRTHQSTLEIQTVVERIQRGSENAASVMRTSQTLTASVAEQAGTASQMFDAIITSIHQLNAANQQISSATHDQQQVSESVNERITHVADGASGNAQLTRSAVKIKEQLQQEANTLKSLVRNFGV</sequence>
<evidence type="ECO:0000256" key="5">
    <source>
        <dbReference type="SAM" id="MobiDB-lite"/>
    </source>
</evidence>
<feature type="transmembrane region" description="Helical" evidence="6">
    <location>
        <begin position="7"/>
        <end position="26"/>
    </location>
</feature>
<dbReference type="FunFam" id="1.10.287.950:FF:000001">
    <property type="entry name" value="Methyl-accepting chemotaxis sensory transducer"/>
    <property type="match status" value="1"/>
</dbReference>
<keyword evidence="10" id="KW-1185">Reference proteome</keyword>
<dbReference type="InterPro" id="IPR004089">
    <property type="entry name" value="MCPsignal_dom"/>
</dbReference>
<dbReference type="GO" id="GO:0006935">
    <property type="term" value="P:chemotaxis"/>
    <property type="evidence" value="ECO:0007669"/>
    <property type="project" value="UniProtKB-ARBA"/>
</dbReference>